<feature type="domain" description="Homeobox" evidence="17">
    <location>
        <begin position="445"/>
        <end position="505"/>
    </location>
</feature>
<dbReference type="Gene3D" id="1.20.1260.10">
    <property type="match status" value="1"/>
</dbReference>
<dbReference type="SUPFAM" id="SSF46689">
    <property type="entry name" value="Homeodomain-like"/>
    <property type="match status" value="1"/>
</dbReference>
<evidence type="ECO:0000256" key="9">
    <source>
        <dbReference type="ARBA" id="ARBA00025111"/>
    </source>
</evidence>
<evidence type="ECO:0000259" key="18">
    <source>
        <dbReference type="PROSITE" id="PS50905"/>
    </source>
</evidence>
<dbReference type="PROSITE" id="PS00027">
    <property type="entry name" value="HOMEOBOX_1"/>
    <property type="match status" value="1"/>
</dbReference>
<gene>
    <name evidence="19" type="primary">EVX1</name>
    <name evidence="19" type="ORF">MS3_00010821</name>
</gene>
<feature type="binding site" evidence="12">
    <location>
        <position position="63"/>
    </location>
    <ligand>
        <name>Fe cation</name>
        <dbReference type="ChEBI" id="CHEBI:24875"/>
        <label>1</label>
    </ligand>
</feature>
<dbReference type="InterPro" id="IPR014034">
    <property type="entry name" value="Ferritin_CS"/>
</dbReference>
<dbReference type="GO" id="GO:0005737">
    <property type="term" value="C:cytoplasm"/>
    <property type="evidence" value="ECO:0007669"/>
    <property type="project" value="TreeGrafter"/>
</dbReference>
<dbReference type="FunFam" id="1.20.1260.10:FF:000002">
    <property type="entry name" value="Ferritin, mitochondrial"/>
    <property type="match status" value="1"/>
</dbReference>
<dbReference type="InterPro" id="IPR008331">
    <property type="entry name" value="Ferritin_DPS_dom"/>
</dbReference>
<comment type="subunit">
    <text evidence="11">Oligomer of 24 subunits. The functional molecule forms a roughly spherical shell with a diameter of 12 nm and contains a central cavity into which the insoluble mineral iron core is deposited.</text>
</comment>
<dbReference type="CTD" id="2128"/>
<evidence type="ECO:0000256" key="5">
    <source>
        <dbReference type="ARBA" id="ARBA00023004"/>
    </source>
</evidence>
<feature type="compositionally biased region" description="Basic and acidic residues" evidence="16">
    <location>
        <begin position="259"/>
        <end position="268"/>
    </location>
</feature>
<dbReference type="AlphaFoldDB" id="A0A922IS48"/>
<dbReference type="GO" id="GO:0004322">
    <property type="term" value="F:ferroxidase activity"/>
    <property type="evidence" value="ECO:0007669"/>
    <property type="project" value="UniProtKB-EC"/>
</dbReference>
<dbReference type="InterPro" id="IPR009078">
    <property type="entry name" value="Ferritin-like_SF"/>
</dbReference>
<dbReference type="PROSITE" id="PS00540">
    <property type="entry name" value="FERRITIN_1"/>
    <property type="match status" value="1"/>
</dbReference>
<evidence type="ECO:0000256" key="10">
    <source>
        <dbReference type="ARBA" id="ARBA00047990"/>
    </source>
</evidence>
<evidence type="ECO:0000256" key="2">
    <source>
        <dbReference type="ARBA" id="ARBA00022434"/>
    </source>
</evidence>
<evidence type="ECO:0000256" key="3">
    <source>
        <dbReference type="ARBA" id="ARBA00022723"/>
    </source>
</evidence>
<evidence type="ECO:0000313" key="19">
    <source>
        <dbReference type="EMBL" id="KAH9585691.1"/>
    </source>
</evidence>
<keyword evidence="5 12" id="KW-0408">Iron</keyword>
<dbReference type="CDD" id="cd01056">
    <property type="entry name" value="Euk_Ferritin"/>
    <property type="match status" value="1"/>
</dbReference>
<dbReference type="RefSeq" id="XP_035589556.2">
    <property type="nucleotide sequence ID" value="XM_035733100.2"/>
</dbReference>
<dbReference type="GO" id="GO:0006879">
    <property type="term" value="P:intracellular iron ion homeostasis"/>
    <property type="evidence" value="ECO:0007669"/>
    <property type="project" value="UniProtKB-KW"/>
</dbReference>
<dbReference type="GO" id="GO:0000981">
    <property type="term" value="F:DNA-binding transcription factor activity, RNA polymerase II-specific"/>
    <property type="evidence" value="ECO:0007669"/>
    <property type="project" value="InterPro"/>
</dbReference>
<dbReference type="GO" id="GO:0006826">
    <property type="term" value="P:iron ion transport"/>
    <property type="evidence" value="ECO:0007669"/>
    <property type="project" value="InterPro"/>
</dbReference>
<comment type="similarity">
    <text evidence="1 15">Belongs to the ferritin family.</text>
</comment>
<dbReference type="Pfam" id="PF00210">
    <property type="entry name" value="Ferritin"/>
    <property type="match status" value="1"/>
</dbReference>
<comment type="caution">
    <text evidence="19">The sequence shown here is derived from an EMBL/GenBank/DDBJ whole genome shotgun (WGS) entry which is preliminary data.</text>
</comment>
<dbReference type="InterPro" id="IPR009057">
    <property type="entry name" value="Homeodomain-like_sf"/>
</dbReference>
<feature type="domain" description="Ferritin-like diiron" evidence="18">
    <location>
        <begin position="8"/>
        <end position="157"/>
    </location>
</feature>
<evidence type="ECO:0000256" key="13">
    <source>
        <dbReference type="PROSITE-ProRule" id="PRU00108"/>
    </source>
</evidence>
<name>A0A922IS48_SCHHA</name>
<dbReference type="Proteomes" id="UP000471633">
    <property type="component" value="Unassembled WGS sequence"/>
</dbReference>
<keyword evidence="4 15" id="KW-0560">Oxidoreductase</keyword>
<feature type="DNA-binding region" description="Homeobox" evidence="13">
    <location>
        <begin position="447"/>
        <end position="506"/>
    </location>
</feature>
<dbReference type="GO" id="GO:0005634">
    <property type="term" value="C:nucleus"/>
    <property type="evidence" value="ECO:0007669"/>
    <property type="project" value="UniProtKB-SubCell"/>
</dbReference>
<keyword evidence="3 12" id="KW-0479">Metal-binding</keyword>
<dbReference type="Gene3D" id="1.10.10.60">
    <property type="entry name" value="Homeodomain-like"/>
    <property type="match status" value="1"/>
</dbReference>
<dbReference type="PANTHER" id="PTHR11431:SF75">
    <property type="entry name" value="FERRITIN"/>
    <property type="match status" value="1"/>
</dbReference>
<evidence type="ECO:0000256" key="12">
    <source>
        <dbReference type="PIRSR" id="PIRSR601519-1"/>
    </source>
</evidence>
<evidence type="ECO:0000256" key="4">
    <source>
        <dbReference type="ARBA" id="ARBA00023002"/>
    </source>
</evidence>
<evidence type="ECO:0000256" key="1">
    <source>
        <dbReference type="ARBA" id="ARBA00007513"/>
    </source>
</evidence>
<evidence type="ECO:0000256" key="16">
    <source>
        <dbReference type="SAM" id="MobiDB-lite"/>
    </source>
</evidence>
<keyword evidence="20" id="KW-1185">Reference proteome</keyword>
<dbReference type="InterPro" id="IPR001356">
    <property type="entry name" value="HD"/>
</dbReference>
<keyword evidence="2 15" id="KW-0409">Iron storage</keyword>
<dbReference type="InterPro" id="IPR001519">
    <property type="entry name" value="Ferritin"/>
</dbReference>
<dbReference type="PROSITE" id="PS50071">
    <property type="entry name" value="HOMEOBOX_2"/>
    <property type="match status" value="1"/>
</dbReference>
<evidence type="ECO:0000259" key="17">
    <source>
        <dbReference type="PROSITE" id="PS50071"/>
    </source>
</evidence>
<dbReference type="GO" id="GO:0008199">
    <property type="term" value="F:ferric iron binding"/>
    <property type="evidence" value="ECO:0007669"/>
    <property type="project" value="InterPro"/>
</dbReference>
<feature type="binding site" evidence="12">
    <location>
        <position position="25"/>
    </location>
    <ligand>
        <name>Fe cation</name>
        <dbReference type="ChEBI" id="CHEBI:24875"/>
        <label>1</label>
    </ligand>
</feature>
<dbReference type="InterPro" id="IPR009040">
    <property type="entry name" value="Ferritin-like_diiron"/>
</dbReference>
<dbReference type="CDD" id="cd00086">
    <property type="entry name" value="homeodomain"/>
    <property type="match status" value="1"/>
</dbReference>
<organism evidence="19 20">
    <name type="scientific">Schistosoma haematobium</name>
    <name type="common">Blood fluke</name>
    <dbReference type="NCBI Taxonomy" id="6185"/>
    <lineage>
        <taxon>Eukaryota</taxon>
        <taxon>Metazoa</taxon>
        <taxon>Spiralia</taxon>
        <taxon>Lophotrochozoa</taxon>
        <taxon>Platyhelminthes</taxon>
        <taxon>Trematoda</taxon>
        <taxon>Digenea</taxon>
        <taxon>Strigeidida</taxon>
        <taxon>Schistosomatoidea</taxon>
        <taxon>Schistosomatidae</taxon>
        <taxon>Schistosoma</taxon>
    </lineage>
</organism>
<proteinExistence type="inferred from homology"/>
<sequence>MSESRARQNFAKECEDAINKQINMELQAAYDYMAFFTYFDRDDVSFPKAAEFFRKASHEEREHAEKLAKYQNKRGGRVQYSDIKCPTKTEFSGLEDAMNTALSMEKAVNESLLKLHEIAVKNNDPALTDFIESQYLHEQEDAIKQFADYVTETDRVGSGLDTSLPSNQIKMFPDNIVNLNFPSFLPYSSTFALFNELKTKLKHNSHIIQNNNLQSTEINRSLSQEVYKDNISLCSNSMINNSSNCYIDFDDTQTINPNNDHDHQHNNNESKNPNDNIEEFSLKLENFGNIFKNSFIPPYYSIQKNNHLTYQHNSLLLKNNQYPLHINNNRQSNHYHSRSMLENSSIKLETGNINDSIVTKKDNTNTQIVYHNDDITNERIINDHENTIKLKMKSSISTTMIEDKITNKELINKSINQLCLSNQKNHKFIEFNKTMNNIHNDDINEQLKRYRTSYTQKQIELLEKTYQLDRYINRPQRAKLSVELDLPENKIKVWFQNRRMKEKRQALMLPTVAGKDPYLRETLLKVTQLYCATRYGNESPNIDITKFQSKVSQNRNVSNELRKRIRTSLNPTTITSVLSNKNNHNNCKSNKPSEKESNLITNKHNIIHKQNEVNQSNIYHSKSMLNITNEQVISKKPKNEVVTLDSSYETTNSKYQNHTQFSNDTIIDKNIDMNKWTMISHPLNLSTSSVSSDENHSLIEDQLIQTKQNIPNLFSTFPFIHNTSSVMFDDQNESVISSTISQMNSF</sequence>
<dbReference type="InterPro" id="IPR017970">
    <property type="entry name" value="Homeobox_CS"/>
</dbReference>
<dbReference type="EC" id="1.16.3.1" evidence="15"/>
<comment type="function">
    <text evidence="9">Stores iron in a soluble, non-toxic, readily available form. Important for iron homeostasis. Has ferroxidase activity. Iron is taken up in the ferrous form and deposited as ferric hydroxides after oxidation.</text>
</comment>
<dbReference type="SMART" id="SM00389">
    <property type="entry name" value="HOX"/>
    <property type="match status" value="1"/>
</dbReference>
<evidence type="ECO:0000256" key="14">
    <source>
        <dbReference type="RuleBase" id="RU000682"/>
    </source>
</evidence>
<evidence type="ECO:0000256" key="15">
    <source>
        <dbReference type="RuleBase" id="RU361145"/>
    </source>
</evidence>
<keyword evidence="8 13" id="KW-0539">Nucleus</keyword>
<comment type="subcellular location">
    <subcellularLocation>
        <location evidence="13 14">Nucleus</location>
    </subcellularLocation>
</comment>
<dbReference type="GeneID" id="24594499"/>
<evidence type="ECO:0000256" key="11">
    <source>
        <dbReference type="ARBA" id="ARBA00066042"/>
    </source>
</evidence>
<dbReference type="SUPFAM" id="SSF47240">
    <property type="entry name" value="Ferritin-like"/>
    <property type="match status" value="1"/>
</dbReference>
<keyword evidence="6 13" id="KW-0238">DNA-binding</keyword>
<evidence type="ECO:0000256" key="7">
    <source>
        <dbReference type="ARBA" id="ARBA00023155"/>
    </source>
</evidence>
<protein>
    <recommendedName>
        <fullName evidence="15">Ferritin</fullName>
        <ecNumber evidence="15">1.16.3.1</ecNumber>
    </recommendedName>
</protein>
<comment type="catalytic activity">
    <reaction evidence="10 15">
        <text>4 Fe(2+) + O2 + 4 H(+) = 4 Fe(3+) + 2 H2O</text>
        <dbReference type="Rhea" id="RHEA:11148"/>
        <dbReference type="ChEBI" id="CHEBI:15377"/>
        <dbReference type="ChEBI" id="CHEBI:15378"/>
        <dbReference type="ChEBI" id="CHEBI:15379"/>
        <dbReference type="ChEBI" id="CHEBI:29033"/>
        <dbReference type="ChEBI" id="CHEBI:29034"/>
        <dbReference type="EC" id="1.16.3.1"/>
    </reaction>
</comment>
<evidence type="ECO:0000313" key="20">
    <source>
        <dbReference type="Proteomes" id="UP000471633"/>
    </source>
</evidence>
<feature type="binding site" evidence="12">
    <location>
        <position position="139"/>
    </location>
    <ligand>
        <name>Fe cation</name>
        <dbReference type="ChEBI" id="CHEBI:24875"/>
        <label>1</label>
    </ligand>
</feature>
<dbReference type="KEGG" id="shx:MS3_00010821"/>
<comment type="function">
    <text evidence="15">Stores iron in a soluble, non-toxic, readily available form. Important for iron homeostasis. Iron is taken up in the ferrous form and deposited as ferric hydroxides after oxidation.</text>
</comment>
<evidence type="ECO:0000256" key="6">
    <source>
        <dbReference type="ARBA" id="ARBA00023125"/>
    </source>
</evidence>
<keyword evidence="7 13" id="KW-0371">Homeobox</keyword>
<dbReference type="PROSITE" id="PS00204">
    <property type="entry name" value="FERRITIN_2"/>
    <property type="match status" value="1"/>
</dbReference>
<feature type="region of interest" description="Disordered" evidence="16">
    <location>
        <begin position="255"/>
        <end position="275"/>
    </location>
</feature>
<dbReference type="EMBL" id="AMPZ03000004">
    <property type="protein sequence ID" value="KAH9585691.1"/>
    <property type="molecule type" value="Genomic_DNA"/>
</dbReference>
<reference evidence="19" key="2">
    <citation type="journal article" date="2019" name="Gigascience">
        <title>High-quality Schistosoma haematobium genome achieved by single-molecule and long-range sequencing.</title>
        <authorList>
            <person name="Stroehlein A.J."/>
            <person name="Korhonen P.K."/>
            <person name="Chong T.M."/>
            <person name="Lim Y.L."/>
            <person name="Chan K.G."/>
            <person name="Webster B."/>
            <person name="Rollinson D."/>
            <person name="Brindley P.J."/>
            <person name="Gasser R.B."/>
            <person name="Young N.D."/>
        </authorList>
    </citation>
    <scope>NUCLEOTIDE SEQUENCE</scope>
</reference>
<reference evidence="19" key="3">
    <citation type="submission" date="2021-06" db="EMBL/GenBank/DDBJ databases">
        <title>Chromosome-level genome assembly for S. haematobium.</title>
        <authorList>
            <person name="Stroehlein A.J."/>
        </authorList>
    </citation>
    <scope>NUCLEOTIDE SEQUENCE</scope>
</reference>
<reference evidence="19" key="1">
    <citation type="journal article" date="2012" name="Nat. Genet.">
        <title>Whole-genome sequence of Schistosoma haematobium.</title>
        <authorList>
            <person name="Young N.D."/>
            <person name="Jex A.R."/>
            <person name="Li B."/>
            <person name="Liu S."/>
            <person name="Yang L."/>
            <person name="Xiong Z."/>
            <person name="Li Y."/>
            <person name="Cantacessi C."/>
            <person name="Hall R.S."/>
            <person name="Xu X."/>
            <person name="Chen F."/>
            <person name="Wu X."/>
            <person name="Zerlotini A."/>
            <person name="Oliveira G."/>
            <person name="Hofmann A."/>
            <person name="Zhang G."/>
            <person name="Fang X."/>
            <person name="Kang Y."/>
            <person name="Campbell B.E."/>
            <person name="Loukas A."/>
            <person name="Ranganathan S."/>
            <person name="Rollinson D."/>
            <person name="Rinaldi G."/>
            <person name="Brindley P.J."/>
            <person name="Yang H."/>
            <person name="Wang J."/>
            <person name="Wang J."/>
            <person name="Gasser R.B."/>
        </authorList>
    </citation>
    <scope>NUCLEOTIDE SEQUENCE</scope>
</reference>
<dbReference type="PROSITE" id="PS50905">
    <property type="entry name" value="FERRITIN_LIKE"/>
    <property type="match status" value="1"/>
</dbReference>
<dbReference type="GO" id="GO:0003677">
    <property type="term" value="F:DNA binding"/>
    <property type="evidence" value="ECO:0007669"/>
    <property type="project" value="UniProtKB-UniRule"/>
</dbReference>
<dbReference type="Pfam" id="PF00046">
    <property type="entry name" value="Homeodomain"/>
    <property type="match status" value="1"/>
</dbReference>
<evidence type="ECO:0000256" key="8">
    <source>
        <dbReference type="ARBA" id="ARBA00023242"/>
    </source>
</evidence>
<accession>A0A922IS48</accession>
<feature type="binding site" evidence="12">
    <location>
        <position position="60"/>
    </location>
    <ligand>
        <name>Fe cation</name>
        <dbReference type="ChEBI" id="CHEBI:24875"/>
        <label>1</label>
    </ligand>
</feature>
<dbReference type="PANTHER" id="PTHR11431">
    <property type="entry name" value="FERRITIN"/>
    <property type="match status" value="1"/>
</dbReference>
<feature type="binding site" evidence="12">
    <location>
        <position position="105"/>
    </location>
    <ligand>
        <name>Fe cation</name>
        <dbReference type="ChEBI" id="CHEBI:24875"/>
        <label>1</label>
    </ligand>
</feature>
<dbReference type="GO" id="GO:0008198">
    <property type="term" value="F:ferrous iron binding"/>
    <property type="evidence" value="ECO:0007669"/>
    <property type="project" value="TreeGrafter"/>
</dbReference>
<dbReference type="InterPro" id="IPR012347">
    <property type="entry name" value="Ferritin-like"/>
</dbReference>
<reference evidence="19" key="4">
    <citation type="journal article" date="2022" name="PLoS Pathog.">
        <title>Chromosome-level genome of Schistosoma haematobium underpins genome-wide explorations of molecular variation.</title>
        <authorList>
            <person name="Stroehlein A.J."/>
            <person name="Korhonen P.K."/>
            <person name="Lee V.V."/>
            <person name="Ralph S.A."/>
            <person name="Mentink-Kane M."/>
            <person name="You H."/>
            <person name="McManus D.P."/>
            <person name="Tchuente L.T."/>
            <person name="Stothard J.R."/>
            <person name="Kaur P."/>
            <person name="Dudchenko O."/>
            <person name="Aiden E.L."/>
            <person name="Yang B."/>
            <person name="Yang H."/>
            <person name="Emery A.M."/>
            <person name="Webster B.L."/>
            <person name="Brindley P.J."/>
            <person name="Rollinson D."/>
            <person name="Chang B.C.H."/>
            <person name="Gasser R.B."/>
            <person name="Young N.D."/>
        </authorList>
    </citation>
    <scope>NUCLEOTIDE SEQUENCE</scope>
</reference>